<accession>A0A1B8QF28</accession>
<dbReference type="Gene3D" id="3.40.50.2020">
    <property type="match status" value="1"/>
</dbReference>
<name>A0A1B8QF28_9GAMM</name>
<dbReference type="SUPFAM" id="SSF53271">
    <property type="entry name" value="PRTase-like"/>
    <property type="match status" value="1"/>
</dbReference>
<dbReference type="EMBL" id="LZMZ01000005">
    <property type="protein sequence ID" value="OBX80543.1"/>
    <property type="molecule type" value="Genomic_DNA"/>
</dbReference>
<dbReference type="Proteomes" id="UP000092508">
    <property type="component" value="Unassembled WGS sequence"/>
</dbReference>
<protein>
    <recommendedName>
        <fullName evidence="4">DNA utilization protein GntX</fullName>
    </recommendedName>
</protein>
<evidence type="ECO:0000313" key="2">
    <source>
        <dbReference type="EMBL" id="OBX80543.1"/>
    </source>
</evidence>
<dbReference type="InterPro" id="IPR029057">
    <property type="entry name" value="PRTase-like"/>
</dbReference>
<sequence>MASGKSQYLIKPPAWWQLPFAPALVWQGTLGRCQLCRLNPCTTIQKTDPQTDTHQHWFNRLGFLCAACDASVDWQAATFRLNLANGDTIDVVASAAYTYPYERVMTRYKNQHNLTQLLPLVHAVRKLAPPPNCHTHNSVILPVPTTTKRLRERGFDALGWLSVYLSFHWQIPLFTGLARHERKRQQGLSREARLTNVKQAFYFHARPQARHVILFDDVVTTGATLQAIIEDNRLADGKHRLYARGVLHGV</sequence>
<evidence type="ECO:0000256" key="1">
    <source>
        <dbReference type="ARBA" id="ARBA00008007"/>
    </source>
</evidence>
<dbReference type="RefSeq" id="WP_067234687.1">
    <property type="nucleotide sequence ID" value="NZ_LZMZ01000005.1"/>
</dbReference>
<dbReference type="InterPro" id="IPR000836">
    <property type="entry name" value="PRTase_dom"/>
</dbReference>
<evidence type="ECO:0000313" key="3">
    <source>
        <dbReference type="Proteomes" id="UP000092508"/>
    </source>
</evidence>
<dbReference type="OrthoDB" id="9793412at2"/>
<proteinExistence type="inferred from homology"/>
<dbReference type="PANTHER" id="PTHR47505">
    <property type="entry name" value="DNA UTILIZATION PROTEIN YHGH"/>
    <property type="match status" value="1"/>
</dbReference>
<gene>
    <name evidence="2" type="ORF">A9308_03050</name>
</gene>
<dbReference type="STRING" id="34059.A9308_03050"/>
<dbReference type="PANTHER" id="PTHR47505:SF1">
    <property type="entry name" value="DNA UTILIZATION PROTEIN YHGH"/>
    <property type="match status" value="1"/>
</dbReference>
<comment type="caution">
    <text evidence="2">The sequence shown here is derived from an EMBL/GenBank/DDBJ whole genome shotgun (WGS) entry which is preliminary data.</text>
</comment>
<reference evidence="2 3" key="1">
    <citation type="submission" date="2016-06" db="EMBL/GenBank/DDBJ databases">
        <title>Draft genome of Moraxella atlantae CCUG 66109.</title>
        <authorList>
            <person name="Salva-Serra F."/>
            <person name="Engstrom-Jakobsson H."/>
            <person name="Thorell K."/>
            <person name="Gonzales-Siles L."/>
            <person name="Karlsson R."/>
            <person name="Boulund F."/>
            <person name="Engstrand L."/>
            <person name="Kristiansson E."/>
            <person name="Moore E."/>
        </authorList>
    </citation>
    <scope>NUCLEOTIDE SEQUENCE [LARGE SCALE GENOMIC DNA]</scope>
    <source>
        <strain evidence="2 3">CCUG 66109</strain>
    </source>
</reference>
<organism evidence="2 3">
    <name type="scientific">Faucicola atlantae</name>
    <dbReference type="NCBI Taxonomy" id="34059"/>
    <lineage>
        <taxon>Bacteria</taxon>
        <taxon>Pseudomonadati</taxon>
        <taxon>Pseudomonadota</taxon>
        <taxon>Gammaproteobacteria</taxon>
        <taxon>Moraxellales</taxon>
        <taxon>Moraxellaceae</taxon>
        <taxon>Faucicola</taxon>
    </lineage>
</organism>
<dbReference type="InterPro" id="IPR051910">
    <property type="entry name" value="ComF/GntX_DNA_util-trans"/>
</dbReference>
<dbReference type="AlphaFoldDB" id="A0A1B8QF28"/>
<comment type="similarity">
    <text evidence="1">Belongs to the ComF/GntX family.</text>
</comment>
<dbReference type="CDD" id="cd06223">
    <property type="entry name" value="PRTases_typeI"/>
    <property type="match status" value="1"/>
</dbReference>
<evidence type="ECO:0008006" key="4">
    <source>
        <dbReference type="Google" id="ProtNLM"/>
    </source>
</evidence>